<accession>A0A0A9GDW1</accession>
<protein>
    <submittedName>
        <fullName evidence="1">Uncharacterized protein</fullName>
    </submittedName>
</protein>
<reference evidence="1" key="1">
    <citation type="submission" date="2014-09" db="EMBL/GenBank/DDBJ databases">
        <authorList>
            <person name="Magalhaes I.L.F."/>
            <person name="Oliveira U."/>
            <person name="Santos F.R."/>
            <person name="Vidigal T.H.D.A."/>
            <person name="Brescovit A.D."/>
            <person name="Santos A.J."/>
        </authorList>
    </citation>
    <scope>NUCLEOTIDE SEQUENCE</scope>
    <source>
        <tissue evidence="1">Shoot tissue taken approximately 20 cm above the soil surface</tissue>
    </source>
</reference>
<evidence type="ECO:0000313" key="1">
    <source>
        <dbReference type="EMBL" id="JAE20746.1"/>
    </source>
</evidence>
<dbReference type="AlphaFoldDB" id="A0A0A9GDW1"/>
<reference evidence="1" key="2">
    <citation type="journal article" date="2015" name="Data Brief">
        <title>Shoot transcriptome of the giant reed, Arundo donax.</title>
        <authorList>
            <person name="Barrero R.A."/>
            <person name="Guerrero F.D."/>
            <person name="Moolhuijzen P."/>
            <person name="Goolsby J.A."/>
            <person name="Tidwell J."/>
            <person name="Bellgard S.E."/>
            <person name="Bellgard M.I."/>
        </authorList>
    </citation>
    <scope>NUCLEOTIDE SEQUENCE</scope>
    <source>
        <tissue evidence="1">Shoot tissue taken approximately 20 cm above the soil surface</tissue>
    </source>
</reference>
<sequence>MWRGQRVRVVEAPALQDWMRGGDVVAAAT</sequence>
<name>A0A0A9GDW1_ARUDO</name>
<dbReference type="EMBL" id="GBRH01177150">
    <property type="protein sequence ID" value="JAE20746.1"/>
    <property type="molecule type" value="Transcribed_RNA"/>
</dbReference>
<organism evidence="1">
    <name type="scientific">Arundo donax</name>
    <name type="common">Giant reed</name>
    <name type="synonym">Donax arundinaceus</name>
    <dbReference type="NCBI Taxonomy" id="35708"/>
    <lineage>
        <taxon>Eukaryota</taxon>
        <taxon>Viridiplantae</taxon>
        <taxon>Streptophyta</taxon>
        <taxon>Embryophyta</taxon>
        <taxon>Tracheophyta</taxon>
        <taxon>Spermatophyta</taxon>
        <taxon>Magnoliopsida</taxon>
        <taxon>Liliopsida</taxon>
        <taxon>Poales</taxon>
        <taxon>Poaceae</taxon>
        <taxon>PACMAD clade</taxon>
        <taxon>Arundinoideae</taxon>
        <taxon>Arundineae</taxon>
        <taxon>Arundo</taxon>
    </lineage>
</organism>
<proteinExistence type="predicted"/>